<dbReference type="GO" id="GO:0006605">
    <property type="term" value="P:protein targeting"/>
    <property type="evidence" value="ECO:0007669"/>
    <property type="project" value="UniProtKB-UniRule"/>
</dbReference>
<evidence type="ECO:0000256" key="7">
    <source>
        <dbReference type="ARBA" id="ARBA00023010"/>
    </source>
</evidence>
<dbReference type="InterPro" id="IPR054384">
    <property type="entry name" value="SecDF_P1_head"/>
</dbReference>
<protein>
    <recommendedName>
        <fullName evidence="9 10">Multifunctional fusion protein</fullName>
    </recommendedName>
    <domain>
        <recommendedName>
            <fullName evidence="9">Protein translocase subunit SecD</fullName>
        </recommendedName>
    </domain>
    <domain>
        <recommendedName>
            <fullName evidence="10">Protein-export membrane protein SecF</fullName>
        </recommendedName>
    </domain>
</protein>
<feature type="transmembrane region" description="Helical" evidence="9">
    <location>
        <begin position="406"/>
        <end position="424"/>
    </location>
</feature>
<sequence length="937" mass="100385">MPSRLRWKWIVIFAVVLACLTGVAGLPTSMEQLTANWHKSMRLGLDLKGGSHIVLQIQVQDAFKAEADLLIERLNERLQKEQLPYGSIERNEPGSIETAESIQVDVRGVPSERSSDFRRVAADVLGSEWVLTPVNSDTYRVNIRKEAAIQLRQDTLARSINTIEKKINGLGVAESSVQQRGGSGGETEILVQLPGVDDPARVKGILQTSALLELCEVKGGPFASREAAISQHGGVMPLNSKLVRSTTRAGVGNEPAWYLLSRSPVITGRDLRDAKPMPGENPGQWDTSFVLTQDAAQRFHRFTSANIGKNLAIVLDNSVISAPRIDSAISDQGRIMGAADQQTASDLALNLRSGSLPAGAKVIEERTVGPSLGADSIRRGILAGLVGLALVVASMVAYYRGAGVNSVIALMLNTLMTVAALSYIDATWTLPGIAGLVLSIGMAVDSNVLIFERIKEEMRGGKIVPAAIAAGFDRALTIIIDTHVTTVVASAFLFLFGTGPVRGFAVTLVIGLIANLFTAVFVSRAIFDLKVWRNPRLSSLSIGKEMFEQPKIDFLSKRALTLGLSVLAIVISIGSLVIKGGPNYGLDFRGGSLISVKFDGKPSLDQLRGYLTARLPGAVSLQESQGTSEVLIGTELADESQLEKTRLIVEQTLREKYGLANGKLDLNTANVGALDETLSKALPEAGVGLNDQERHDLAKRITDFRDKVHSGLIGNMDELSKVAGVDGKVLTALKQETGLGHFNIRSAEIVGPKAGAHLRQQALMATLCALGGMLIYVAFRFEWISGAAAVIATIHDIVITLGLFSLTNREIDLNIIAALLTLIGYSMNDKIVVFDRVRENMQHGVRGRSFLALVNESINQTLSRTLLTAGPTLLACLSLYFLGGEVLNGIAFALFAGVVVGTYSSIFVASALLVMWHSRKNASAPPAVRTGEVLAAK</sequence>
<name>A0A7S7NQT6_PALFE</name>
<dbReference type="AlphaFoldDB" id="A0A7S7NQT6"/>
<feature type="transmembrane region" description="Helical" evidence="9">
    <location>
        <begin position="889"/>
        <end position="916"/>
    </location>
</feature>
<comment type="subunit">
    <text evidence="10">Forms a complex with SecD. Part of the essential Sec protein translocation apparatus which comprises SecA, SecYEG and auxiliary proteins SecDF. Other proteins may also be involved.</text>
</comment>
<gene>
    <name evidence="9 14" type="primary">secD</name>
    <name evidence="10" type="synonym">secF</name>
    <name evidence="14" type="ORF">IRI77_35825</name>
</gene>
<feature type="domain" description="SecDF P1 head subdomain" evidence="13">
    <location>
        <begin position="254"/>
        <end position="358"/>
    </location>
</feature>
<dbReference type="Gene3D" id="3.30.70.3220">
    <property type="match status" value="1"/>
</dbReference>
<feature type="transmembrane region" description="Helical" evidence="9">
    <location>
        <begin position="865"/>
        <end position="883"/>
    </location>
</feature>
<reference evidence="14 15" key="1">
    <citation type="submission" date="2020-10" db="EMBL/GenBank/DDBJ databases">
        <title>Complete genome sequence of Paludibaculum fermentans P105T, a facultatively anaerobic acidobacterium capable of dissimilatory Fe(III) reduction.</title>
        <authorList>
            <person name="Dedysh S.N."/>
            <person name="Beletsky A.V."/>
            <person name="Kulichevskaya I.S."/>
            <person name="Mardanov A.V."/>
            <person name="Ravin N.V."/>
        </authorList>
    </citation>
    <scope>NUCLEOTIDE SEQUENCE [LARGE SCALE GENOMIC DNA]</scope>
    <source>
        <strain evidence="14 15">P105</strain>
    </source>
</reference>
<dbReference type="InterPro" id="IPR005665">
    <property type="entry name" value="SecF_bac"/>
</dbReference>
<feature type="domain" description="Protein export membrane protein SecD/SecF C-terminal" evidence="11">
    <location>
        <begin position="360"/>
        <end position="527"/>
    </location>
</feature>
<dbReference type="Proteomes" id="UP000593892">
    <property type="component" value="Chromosome"/>
</dbReference>
<dbReference type="SUPFAM" id="SSF82866">
    <property type="entry name" value="Multidrug efflux transporter AcrB transmembrane domain"/>
    <property type="match status" value="2"/>
</dbReference>
<dbReference type="Pfam" id="PF02355">
    <property type="entry name" value="SecD_SecF_C"/>
    <property type="match status" value="2"/>
</dbReference>
<accession>A0A7S7NQT6</accession>
<dbReference type="InterPro" id="IPR005791">
    <property type="entry name" value="SecD"/>
</dbReference>
<feature type="transmembrane region" description="Helical" evidence="9">
    <location>
        <begin position="380"/>
        <end position="399"/>
    </location>
</feature>
<keyword evidence="5 9" id="KW-0653">Protein transport</keyword>
<dbReference type="InterPro" id="IPR022813">
    <property type="entry name" value="SecD/SecF_arch_bac"/>
</dbReference>
<evidence type="ECO:0000259" key="12">
    <source>
        <dbReference type="Pfam" id="PF21760"/>
    </source>
</evidence>
<comment type="similarity">
    <text evidence="10">Belongs to the SecD/SecF family. SecF subfamily.</text>
</comment>
<feature type="transmembrane region" description="Helical" evidence="9">
    <location>
        <begin position="503"/>
        <end position="527"/>
    </location>
</feature>
<keyword evidence="4 9" id="KW-0812">Transmembrane</keyword>
<keyword evidence="6 9" id="KW-1133">Transmembrane helix</keyword>
<dbReference type="GO" id="GO:0015450">
    <property type="term" value="F:protein-transporting ATPase activity"/>
    <property type="evidence" value="ECO:0007669"/>
    <property type="project" value="InterPro"/>
</dbReference>
<evidence type="ECO:0000256" key="9">
    <source>
        <dbReference type="HAMAP-Rule" id="MF_01463"/>
    </source>
</evidence>
<dbReference type="Pfam" id="PF21760">
    <property type="entry name" value="SecD_1st"/>
    <property type="match status" value="1"/>
</dbReference>
<dbReference type="RefSeq" id="WP_194449711.1">
    <property type="nucleotide sequence ID" value="NZ_CP063849.1"/>
</dbReference>
<feature type="transmembrane region" description="Helical" evidence="9">
    <location>
        <begin position="786"/>
        <end position="805"/>
    </location>
</feature>
<keyword evidence="15" id="KW-1185">Reference proteome</keyword>
<dbReference type="PROSITE" id="PS51257">
    <property type="entry name" value="PROKAR_LIPOPROTEIN"/>
    <property type="match status" value="1"/>
</dbReference>
<dbReference type="InterPro" id="IPR022646">
    <property type="entry name" value="SecD/SecF_CS"/>
</dbReference>
<feature type="transmembrane region" description="Helical" evidence="9">
    <location>
        <begin position="559"/>
        <end position="578"/>
    </location>
</feature>
<comment type="subunit">
    <text evidence="9">Forms a complex with SecF. Part of the essential Sec protein translocation apparatus which comprises SecA, SecYEG and auxiliary proteins SecDF. Other proteins may also be involved.</text>
</comment>
<dbReference type="InterPro" id="IPR055344">
    <property type="entry name" value="SecD_SecF_C_bact"/>
</dbReference>
<comment type="similarity">
    <text evidence="9">Belongs to the SecD/SecF family. SecD subfamily.</text>
</comment>
<comment type="function">
    <text evidence="9">Part of the Sec protein translocase complex. Interacts with the SecYEG preprotein conducting channel. SecDF uses the proton motive force (PMF) to complete protein translocation after the ATP-dependent function of SecA.</text>
</comment>
<keyword evidence="7 9" id="KW-0811">Translocation</keyword>
<comment type="caution">
    <text evidence="9">Lacks conserved residue(s) required for the propagation of feature annotation.</text>
</comment>
<evidence type="ECO:0000313" key="14">
    <source>
        <dbReference type="EMBL" id="QOY88048.1"/>
    </source>
</evidence>
<evidence type="ECO:0000259" key="11">
    <source>
        <dbReference type="Pfam" id="PF02355"/>
    </source>
</evidence>
<comment type="subcellular location">
    <subcellularLocation>
        <location evidence="1 9">Cell membrane</location>
        <topology evidence="1 9">Multi-pass membrane protein</topology>
    </subcellularLocation>
</comment>
<dbReference type="Gene3D" id="3.30.70.3400">
    <property type="match status" value="1"/>
</dbReference>
<feature type="domain" description="Protein translocase subunit SecDF P1" evidence="12">
    <location>
        <begin position="157"/>
        <end position="218"/>
    </location>
</feature>
<evidence type="ECO:0000256" key="2">
    <source>
        <dbReference type="ARBA" id="ARBA00022448"/>
    </source>
</evidence>
<evidence type="ECO:0000256" key="1">
    <source>
        <dbReference type="ARBA" id="ARBA00004651"/>
    </source>
</evidence>
<dbReference type="InterPro" id="IPR022645">
    <property type="entry name" value="SecD/SecF_bac"/>
</dbReference>
<dbReference type="NCBIfam" id="TIGR01129">
    <property type="entry name" value="secD"/>
    <property type="match status" value="1"/>
</dbReference>
<keyword evidence="8 9" id="KW-0472">Membrane</keyword>
<evidence type="ECO:0000313" key="15">
    <source>
        <dbReference type="Proteomes" id="UP000593892"/>
    </source>
</evidence>
<dbReference type="FunFam" id="1.20.1640.10:FF:000004">
    <property type="entry name" value="Protein translocase subunit SecD"/>
    <property type="match status" value="1"/>
</dbReference>
<dbReference type="GO" id="GO:0005886">
    <property type="term" value="C:plasma membrane"/>
    <property type="evidence" value="ECO:0007669"/>
    <property type="project" value="UniProtKB-SubCell"/>
</dbReference>
<dbReference type="NCBIfam" id="TIGR00916">
    <property type="entry name" value="2A0604s01"/>
    <property type="match status" value="2"/>
</dbReference>
<dbReference type="HAMAP" id="MF_01464_B">
    <property type="entry name" value="SecF_B"/>
    <property type="match status" value="1"/>
</dbReference>
<keyword evidence="3 9" id="KW-1003">Cell membrane</keyword>
<feature type="transmembrane region" description="Helical" evidence="9">
    <location>
        <begin position="762"/>
        <end position="779"/>
    </location>
</feature>
<dbReference type="KEGG" id="pfer:IRI77_35825"/>
<evidence type="ECO:0000256" key="8">
    <source>
        <dbReference type="ARBA" id="ARBA00023136"/>
    </source>
</evidence>
<evidence type="ECO:0000256" key="3">
    <source>
        <dbReference type="ARBA" id="ARBA00022475"/>
    </source>
</evidence>
<dbReference type="GO" id="GO:0043952">
    <property type="term" value="P:protein transport by the Sec complex"/>
    <property type="evidence" value="ECO:0007669"/>
    <property type="project" value="UniProtKB-UniRule"/>
</dbReference>
<dbReference type="InterPro" id="IPR048634">
    <property type="entry name" value="SecD_SecF_C"/>
</dbReference>
<proteinExistence type="inferred from homology"/>
<evidence type="ECO:0000259" key="13">
    <source>
        <dbReference type="Pfam" id="PF22599"/>
    </source>
</evidence>
<dbReference type="Pfam" id="PF07549">
    <property type="entry name" value="Sec_GG"/>
    <property type="match status" value="2"/>
</dbReference>
<dbReference type="NCBIfam" id="TIGR00966">
    <property type="entry name" value="transloc_SecF"/>
    <property type="match status" value="1"/>
</dbReference>
<feature type="domain" description="Protein export membrane protein SecD/SecF C-terminal" evidence="11">
    <location>
        <begin position="736"/>
        <end position="918"/>
    </location>
</feature>
<dbReference type="PANTHER" id="PTHR30081:SF1">
    <property type="entry name" value="PROTEIN TRANSLOCASE SUBUNIT SECD"/>
    <property type="match status" value="1"/>
</dbReference>
<dbReference type="GO" id="GO:0065002">
    <property type="term" value="P:intracellular protein transmembrane transport"/>
    <property type="evidence" value="ECO:0007669"/>
    <property type="project" value="UniProtKB-UniRule"/>
</dbReference>
<evidence type="ECO:0000256" key="4">
    <source>
        <dbReference type="ARBA" id="ARBA00022692"/>
    </source>
</evidence>
<dbReference type="InterPro" id="IPR048631">
    <property type="entry name" value="SecD_1st"/>
</dbReference>
<keyword evidence="2 9" id="KW-0813">Transport</keyword>
<dbReference type="EMBL" id="CP063849">
    <property type="protein sequence ID" value="QOY88048.1"/>
    <property type="molecule type" value="Genomic_DNA"/>
</dbReference>
<dbReference type="Gene3D" id="3.30.1360.200">
    <property type="match status" value="1"/>
</dbReference>
<dbReference type="PANTHER" id="PTHR30081">
    <property type="entry name" value="PROTEIN-EXPORT MEMBRANE PROTEIN SEC"/>
    <property type="match status" value="1"/>
</dbReference>
<organism evidence="14 15">
    <name type="scientific">Paludibaculum fermentans</name>
    <dbReference type="NCBI Taxonomy" id="1473598"/>
    <lineage>
        <taxon>Bacteria</taxon>
        <taxon>Pseudomonadati</taxon>
        <taxon>Acidobacteriota</taxon>
        <taxon>Terriglobia</taxon>
        <taxon>Bryobacterales</taxon>
        <taxon>Bryobacteraceae</taxon>
        <taxon>Paludibaculum</taxon>
    </lineage>
</organism>
<dbReference type="PRINTS" id="PR01755">
    <property type="entry name" value="SECFTRNLCASE"/>
</dbReference>
<evidence type="ECO:0000256" key="5">
    <source>
        <dbReference type="ARBA" id="ARBA00022927"/>
    </source>
</evidence>
<dbReference type="Gene3D" id="1.20.1640.10">
    <property type="entry name" value="Multidrug efflux transporter AcrB transmembrane domain"/>
    <property type="match status" value="2"/>
</dbReference>
<evidence type="ECO:0000256" key="10">
    <source>
        <dbReference type="HAMAP-Rule" id="MF_01464"/>
    </source>
</evidence>
<evidence type="ECO:0000256" key="6">
    <source>
        <dbReference type="ARBA" id="ARBA00022989"/>
    </source>
</evidence>
<feature type="transmembrane region" description="Helical" evidence="9">
    <location>
        <begin position="472"/>
        <end position="497"/>
    </location>
</feature>
<dbReference type="HAMAP" id="MF_01463_B">
    <property type="entry name" value="SecD_B"/>
    <property type="match status" value="1"/>
</dbReference>
<dbReference type="Pfam" id="PF22599">
    <property type="entry name" value="SecDF_P1_head"/>
    <property type="match status" value="1"/>
</dbReference>